<reference evidence="1 2" key="1">
    <citation type="submission" date="2015-04" db="EMBL/GenBank/DDBJ databases">
        <title>Lasius niger genome sequencing.</title>
        <authorList>
            <person name="Konorov E.A."/>
            <person name="Nikitin M.A."/>
            <person name="Kirill M.V."/>
            <person name="Chang P."/>
        </authorList>
    </citation>
    <scope>NUCLEOTIDE SEQUENCE [LARGE SCALE GENOMIC DNA]</scope>
    <source>
        <tissue evidence="1">Whole</tissue>
    </source>
</reference>
<keyword evidence="1" id="KW-0808">Transferase</keyword>
<evidence type="ECO:0000313" key="2">
    <source>
        <dbReference type="Proteomes" id="UP000036403"/>
    </source>
</evidence>
<evidence type="ECO:0000313" key="1">
    <source>
        <dbReference type="EMBL" id="KMQ85070.1"/>
    </source>
</evidence>
<dbReference type="AlphaFoldDB" id="A0A0J7MXD7"/>
<dbReference type="PaxDb" id="67767-A0A0J7MXD7"/>
<dbReference type="EMBL" id="LBMM01014742">
    <property type="protein sequence ID" value="KMQ85070.1"/>
    <property type="molecule type" value="Genomic_DNA"/>
</dbReference>
<protein>
    <submittedName>
        <fullName evidence="1">Proto-oncogene tyrosine-protein kinase ros</fullName>
    </submittedName>
</protein>
<dbReference type="Proteomes" id="UP000036403">
    <property type="component" value="Unassembled WGS sequence"/>
</dbReference>
<keyword evidence="1" id="KW-0418">Kinase</keyword>
<sequence>MPFTEYTLKLALSNFYIDKLSIRFQFGKDRILKTTAGKLNAPEDVTIQVLTSTLATVYWMPPKKLNCVTVNYEVHWMLGLNIHFPNSTRKIIYQHDK</sequence>
<dbReference type="InterPro" id="IPR036116">
    <property type="entry name" value="FN3_sf"/>
</dbReference>
<dbReference type="SUPFAM" id="SSF49265">
    <property type="entry name" value="Fibronectin type III"/>
    <property type="match status" value="1"/>
</dbReference>
<organism evidence="1 2">
    <name type="scientific">Lasius niger</name>
    <name type="common">Black garden ant</name>
    <dbReference type="NCBI Taxonomy" id="67767"/>
    <lineage>
        <taxon>Eukaryota</taxon>
        <taxon>Metazoa</taxon>
        <taxon>Ecdysozoa</taxon>
        <taxon>Arthropoda</taxon>
        <taxon>Hexapoda</taxon>
        <taxon>Insecta</taxon>
        <taxon>Pterygota</taxon>
        <taxon>Neoptera</taxon>
        <taxon>Endopterygota</taxon>
        <taxon>Hymenoptera</taxon>
        <taxon>Apocrita</taxon>
        <taxon>Aculeata</taxon>
        <taxon>Formicoidea</taxon>
        <taxon>Formicidae</taxon>
        <taxon>Formicinae</taxon>
        <taxon>Lasius</taxon>
        <taxon>Lasius</taxon>
    </lineage>
</organism>
<keyword evidence="2" id="KW-1185">Reference proteome</keyword>
<dbReference type="GO" id="GO:0016301">
    <property type="term" value="F:kinase activity"/>
    <property type="evidence" value="ECO:0007669"/>
    <property type="project" value="UniProtKB-KW"/>
</dbReference>
<dbReference type="Gene3D" id="2.60.40.10">
    <property type="entry name" value="Immunoglobulins"/>
    <property type="match status" value="1"/>
</dbReference>
<dbReference type="CDD" id="cd00063">
    <property type="entry name" value="FN3"/>
    <property type="match status" value="1"/>
</dbReference>
<dbReference type="InterPro" id="IPR003961">
    <property type="entry name" value="FN3_dom"/>
</dbReference>
<comment type="caution">
    <text evidence="1">The sequence shown here is derived from an EMBL/GenBank/DDBJ whole genome shotgun (WGS) entry which is preliminary data.</text>
</comment>
<dbReference type="STRING" id="67767.A0A0J7MXD7"/>
<dbReference type="InterPro" id="IPR013783">
    <property type="entry name" value="Ig-like_fold"/>
</dbReference>
<proteinExistence type="predicted"/>
<name>A0A0J7MXD7_LASNI</name>
<accession>A0A0J7MXD7</accession>
<gene>
    <name evidence="1" type="ORF">RF55_16633</name>
</gene>